<evidence type="ECO:0000313" key="1">
    <source>
        <dbReference type="EMBL" id="GJS92042.1"/>
    </source>
</evidence>
<reference evidence="1" key="2">
    <citation type="submission" date="2022-01" db="EMBL/GenBank/DDBJ databases">
        <authorList>
            <person name="Yamashiro T."/>
            <person name="Shiraishi A."/>
            <person name="Satake H."/>
            <person name="Nakayama K."/>
        </authorList>
    </citation>
    <scope>NUCLEOTIDE SEQUENCE</scope>
</reference>
<reference evidence="1" key="1">
    <citation type="journal article" date="2022" name="Int. J. Mol. Sci.">
        <title>Draft Genome of Tanacetum Coccineum: Genomic Comparison of Closely Related Tanacetum-Family Plants.</title>
        <authorList>
            <person name="Yamashiro T."/>
            <person name="Shiraishi A."/>
            <person name="Nakayama K."/>
            <person name="Satake H."/>
        </authorList>
    </citation>
    <scope>NUCLEOTIDE SEQUENCE</scope>
</reference>
<proteinExistence type="predicted"/>
<name>A0ABQ4ZQ52_9ASTR</name>
<dbReference type="EMBL" id="BQNB010011553">
    <property type="protein sequence ID" value="GJS92042.1"/>
    <property type="molecule type" value="Genomic_DNA"/>
</dbReference>
<accession>A0ABQ4ZQ52</accession>
<evidence type="ECO:0008006" key="3">
    <source>
        <dbReference type="Google" id="ProtNLM"/>
    </source>
</evidence>
<evidence type="ECO:0000313" key="2">
    <source>
        <dbReference type="Proteomes" id="UP001151760"/>
    </source>
</evidence>
<protein>
    <recommendedName>
        <fullName evidence="3">Retrovirus-related Pol polyprotein from transposon TNT 1-94</fullName>
    </recommendedName>
</protein>
<comment type="caution">
    <text evidence="1">The sequence shown here is derived from an EMBL/GenBank/DDBJ whole genome shotgun (WGS) entry which is preliminary data.</text>
</comment>
<keyword evidence="2" id="KW-1185">Reference proteome</keyword>
<sequence>MNRCLPLPKLEEDEEEFSYDEEVTQIKVLMALADDELTVGKNHARIGEWIDITMRKVNILLFMDEDVDWQNYLKYINIDLKFIEEKRLNLLSKYNKIVFELNKCRDELLVLKQAKLDAVTFQIQNTKLTKLNHALQEQLKEEKKINEKWLTSSKKFSQCISEQIPHQKKKVFGGEMLS</sequence>
<dbReference type="Proteomes" id="UP001151760">
    <property type="component" value="Unassembled WGS sequence"/>
</dbReference>
<organism evidence="1 2">
    <name type="scientific">Tanacetum coccineum</name>
    <dbReference type="NCBI Taxonomy" id="301880"/>
    <lineage>
        <taxon>Eukaryota</taxon>
        <taxon>Viridiplantae</taxon>
        <taxon>Streptophyta</taxon>
        <taxon>Embryophyta</taxon>
        <taxon>Tracheophyta</taxon>
        <taxon>Spermatophyta</taxon>
        <taxon>Magnoliopsida</taxon>
        <taxon>eudicotyledons</taxon>
        <taxon>Gunneridae</taxon>
        <taxon>Pentapetalae</taxon>
        <taxon>asterids</taxon>
        <taxon>campanulids</taxon>
        <taxon>Asterales</taxon>
        <taxon>Asteraceae</taxon>
        <taxon>Asteroideae</taxon>
        <taxon>Anthemideae</taxon>
        <taxon>Anthemidinae</taxon>
        <taxon>Tanacetum</taxon>
    </lineage>
</organism>
<gene>
    <name evidence="1" type="ORF">Tco_0774678</name>
</gene>